<dbReference type="AlphaFoldDB" id="A0AAD9UPB8"/>
<dbReference type="EMBL" id="JALLKP010000002">
    <property type="protein sequence ID" value="KAK2196913.1"/>
    <property type="molecule type" value="Genomic_DNA"/>
</dbReference>
<protein>
    <submittedName>
        <fullName evidence="1">E2F-associated phosphoprotein</fullName>
    </submittedName>
</protein>
<dbReference type="PANTHER" id="PTHR15967:SF0">
    <property type="entry name" value="E2F-ASSOCIATED PHOSPHOPROTEIN"/>
    <property type="match status" value="1"/>
</dbReference>
<sequence>MNYPIKQAPPTFNKIFTEAITIAKFPKMLSPEAKRYNIGVTIYPDENFKCIASDCDSSDLKTDTKIVDTFRETGNRNKTQCPNYNFFHQTKPIEQISDHSGVHHYDSSCTKDTGGRMKIDSINKDEEIESIDKNALVVDSLEDFYDSELDEQDDAFVNENFRIGDLETDAVLSCAGCFAPICYQCKRNPGGYFESRLVINTVKLPTISRNKDCLGIFVEKRKLVHGPTKRTNEVLCSFCNNTVATLNREGVYKFKNVLAS</sequence>
<keyword evidence="2" id="KW-1185">Reference proteome</keyword>
<evidence type="ECO:0000313" key="2">
    <source>
        <dbReference type="Proteomes" id="UP001214638"/>
    </source>
</evidence>
<accession>A0AAD9UPB8</accession>
<proteinExistence type="predicted"/>
<evidence type="ECO:0000313" key="1">
    <source>
        <dbReference type="EMBL" id="KAK2196913.1"/>
    </source>
</evidence>
<gene>
    <name evidence="1" type="ORF">BdWA1_002162</name>
</gene>
<dbReference type="GO" id="GO:0005634">
    <property type="term" value="C:nucleus"/>
    <property type="evidence" value="ECO:0007669"/>
    <property type="project" value="TreeGrafter"/>
</dbReference>
<dbReference type="InterPro" id="IPR019370">
    <property type="entry name" value="E2F-assoc_phosphoprotein"/>
</dbReference>
<dbReference type="Proteomes" id="UP001214638">
    <property type="component" value="Unassembled WGS sequence"/>
</dbReference>
<reference evidence="1" key="1">
    <citation type="journal article" date="2023" name="Nat. Microbiol.">
        <title>Babesia duncani multi-omics identifies virulence factors and drug targets.</title>
        <authorList>
            <person name="Singh P."/>
            <person name="Lonardi S."/>
            <person name="Liang Q."/>
            <person name="Vydyam P."/>
            <person name="Khabirova E."/>
            <person name="Fang T."/>
            <person name="Gihaz S."/>
            <person name="Thekkiniath J."/>
            <person name="Munshi M."/>
            <person name="Abel S."/>
            <person name="Ciampossin L."/>
            <person name="Batugedara G."/>
            <person name="Gupta M."/>
            <person name="Lu X.M."/>
            <person name="Lenz T."/>
            <person name="Chakravarty S."/>
            <person name="Cornillot E."/>
            <person name="Hu Y."/>
            <person name="Ma W."/>
            <person name="Gonzalez L.M."/>
            <person name="Sanchez S."/>
            <person name="Estrada K."/>
            <person name="Sanchez-Flores A."/>
            <person name="Montero E."/>
            <person name="Harb O.S."/>
            <person name="Le Roch K.G."/>
            <person name="Mamoun C.B."/>
        </authorList>
    </citation>
    <scope>NUCLEOTIDE SEQUENCE</scope>
    <source>
        <strain evidence="1">WA1</strain>
    </source>
</reference>
<dbReference type="PANTHER" id="PTHR15967">
    <property type="entry name" value="E2F-ASSOCIATED PHOSPHOPROTEIN"/>
    <property type="match status" value="1"/>
</dbReference>
<dbReference type="RefSeq" id="XP_067803755.1">
    <property type="nucleotide sequence ID" value="XM_067947191.1"/>
</dbReference>
<dbReference type="GeneID" id="94336460"/>
<organism evidence="1 2">
    <name type="scientific">Babesia duncani</name>
    <dbReference type="NCBI Taxonomy" id="323732"/>
    <lineage>
        <taxon>Eukaryota</taxon>
        <taxon>Sar</taxon>
        <taxon>Alveolata</taxon>
        <taxon>Apicomplexa</taxon>
        <taxon>Aconoidasida</taxon>
        <taxon>Piroplasmida</taxon>
        <taxon>Babesiidae</taxon>
        <taxon>Babesia</taxon>
    </lineage>
</organism>
<dbReference type="KEGG" id="bdw:94336460"/>
<comment type="caution">
    <text evidence="1">The sequence shown here is derived from an EMBL/GenBank/DDBJ whole genome shotgun (WGS) entry which is preliminary data.</text>
</comment>
<name>A0AAD9UPB8_9APIC</name>
<dbReference type="Pfam" id="PF10238">
    <property type="entry name" value="Eapp_C"/>
    <property type="match status" value="1"/>
</dbReference>